<dbReference type="Proteomes" id="UP000501128">
    <property type="component" value="Chromosome"/>
</dbReference>
<gene>
    <name evidence="1" type="ORF">HH216_14135</name>
</gene>
<dbReference type="RefSeq" id="WP_169551383.1">
    <property type="nucleotide sequence ID" value="NZ_CP051677.1"/>
</dbReference>
<evidence type="ECO:0000313" key="2">
    <source>
        <dbReference type="Proteomes" id="UP000501128"/>
    </source>
</evidence>
<sequence>MAQGVEAGGHRVTLLDTEPLPQVGLMALLPQLADQVPVPVRAGRPAPIRCSPG</sequence>
<dbReference type="AlphaFoldDB" id="A0A7L5DLS4"/>
<proteinExistence type="predicted"/>
<keyword evidence="2" id="KW-1185">Reference proteome</keyword>
<dbReference type="EMBL" id="CP051677">
    <property type="protein sequence ID" value="QJD79419.1"/>
    <property type="molecule type" value="Genomic_DNA"/>
</dbReference>
<accession>A0A7L5DLS4</accession>
<dbReference type="InterPro" id="IPR013785">
    <property type="entry name" value="Aldolase_TIM"/>
</dbReference>
<name>A0A7L5DLS4_9BACT</name>
<dbReference type="KEGG" id="srho:HH216_14135"/>
<protein>
    <submittedName>
        <fullName evidence="1">Uncharacterized protein</fullName>
    </submittedName>
</protein>
<organism evidence="1 2">
    <name type="scientific">Spirosoma rhododendri</name>
    <dbReference type="NCBI Taxonomy" id="2728024"/>
    <lineage>
        <taxon>Bacteria</taxon>
        <taxon>Pseudomonadati</taxon>
        <taxon>Bacteroidota</taxon>
        <taxon>Cytophagia</taxon>
        <taxon>Cytophagales</taxon>
        <taxon>Cytophagaceae</taxon>
        <taxon>Spirosoma</taxon>
    </lineage>
</organism>
<evidence type="ECO:0000313" key="1">
    <source>
        <dbReference type="EMBL" id="QJD79419.1"/>
    </source>
</evidence>
<reference evidence="1 2" key="1">
    <citation type="submission" date="2020-04" db="EMBL/GenBank/DDBJ databases">
        <title>Genome sequencing of novel species.</title>
        <authorList>
            <person name="Heo J."/>
            <person name="Kim S.-J."/>
            <person name="Kim J.-S."/>
            <person name="Hong S.-B."/>
            <person name="Kwon S.-W."/>
        </authorList>
    </citation>
    <scope>NUCLEOTIDE SEQUENCE [LARGE SCALE GENOMIC DNA]</scope>
    <source>
        <strain evidence="1 2">CJU-R4</strain>
    </source>
</reference>
<dbReference type="Gene3D" id="3.20.20.70">
    <property type="entry name" value="Aldolase class I"/>
    <property type="match status" value="1"/>
</dbReference>